<dbReference type="EMBL" id="CAJNDS010001369">
    <property type="protein sequence ID" value="CAE7256813.1"/>
    <property type="molecule type" value="Genomic_DNA"/>
</dbReference>
<evidence type="ECO:0000256" key="1">
    <source>
        <dbReference type="ARBA" id="ARBA00022737"/>
    </source>
</evidence>
<comment type="caution">
    <text evidence="6">The sequence shown here is derived from an EMBL/GenBank/DDBJ whole genome shotgun (WGS) entry which is preliminary data.</text>
</comment>
<feature type="region of interest" description="Disordered" evidence="3">
    <location>
        <begin position="1603"/>
        <end position="1629"/>
    </location>
</feature>
<dbReference type="GO" id="GO:0006508">
    <property type="term" value="P:proteolysis"/>
    <property type="evidence" value="ECO:0007669"/>
    <property type="project" value="InterPro"/>
</dbReference>
<feature type="region of interest" description="Disordered" evidence="3">
    <location>
        <begin position="29"/>
        <end position="86"/>
    </location>
</feature>
<dbReference type="Gene3D" id="3.50.4.10">
    <property type="entry name" value="Hepatocyte Growth Factor"/>
    <property type="match status" value="1"/>
</dbReference>
<evidence type="ECO:0000259" key="5">
    <source>
        <dbReference type="SMART" id="SM00223"/>
    </source>
</evidence>
<dbReference type="Gene3D" id="3.60.10.10">
    <property type="entry name" value="Endonuclease/exonuclease/phosphatase"/>
    <property type="match status" value="1"/>
</dbReference>
<keyword evidence="4" id="KW-1133">Transmembrane helix</keyword>
<feature type="region of interest" description="Disordered" evidence="3">
    <location>
        <begin position="142"/>
        <end position="177"/>
    </location>
</feature>
<dbReference type="InterPro" id="IPR000177">
    <property type="entry name" value="Apple"/>
</dbReference>
<dbReference type="Proteomes" id="UP000604046">
    <property type="component" value="Unassembled WGS sequence"/>
</dbReference>
<accession>A0A812MEB3</accession>
<proteinExistence type="predicted"/>
<dbReference type="GO" id="GO:0005576">
    <property type="term" value="C:extracellular region"/>
    <property type="evidence" value="ECO:0007669"/>
    <property type="project" value="InterPro"/>
</dbReference>
<gene>
    <name evidence="6" type="ORF">SNAT2548_LOCUS13213</name>
</gene>
<feature type="region of interest" description="Disordered" evidence="3">
    <location>
        <begin position="265"/>
        <end position="398"/>
    </location>
</feature>
<keyword evidence="1" id="KW-0677">Repeat</keyword>
<keyword evidence="4" id="KW-0812">Transmembrane</keyword>
<feature type="transmembrane region" description="Helical" evidence="4">
    <location>
        <begin position="1637"/>
        <end position="1657"/>
    </location>
</feature>
<protein>
    <recommendedName>
        <fullName evidence="5">Apple domain-containing protein</fullName>
    </recommendedName>
</protein>
<feature type="compositionally biased region" description="Low complexity" evidence="3">
    <location>
        <begin position="63"/>
        <end position="76"/>
    </location>
</feature>
<sequence length="1682" mass="178884">MAWTTKGPLTPLESLKRLPRQLYHGVRLRRDGRAARLTRPLASPATSTAPSPPRTLGAGDTARGSGERSVSGSGVRLAGRPVGGGVSLSMCEGGVRARRVRSGFGSRRPHRATRVGGLLTERVGRPVELSGERRAPEQLQANFLGSGSDEPGGQGIAAMRRRGDERVSEDGDGDGVGGRAVGPIQDPLNAPATAVAVRPCVGGHMEVGEAFGSATCRAEPRLAPGGNALAMAVRDRGPVHVAVGQWQEVYASIRATCRHTAVATKEPHARRRAGLRGVLRGEVPRPGSLDAELGKAAKVHGVGSAGGSAGRRQPERRDSLGKQAKASSRGGPRGPGPECAAAASEDRATTGEASEAAAASEKETDGAAAPGRLAKGEEADGAGAVGADRRGRAGGGVGGRRLGDLCGELLALTGLARERLRERDASVRAREGLLDNVAVHLDCFDFDAVQPEQHANHGGTGATLRQASQLRTLAPRDGRPGEVFSSCTPVPRSKISLTGFKLGIGDEHGEVAPVGRPDKWRQGIEGRVRMCAPTKGAQGGFGARCTHCAHVGELSAVARVQLALSWQLRSAVRHTCGIWIGPTLFQSFARETELPATLCQQLALNPHAAPRRGAAFAWRRDPRLDNIRRWQRAASQAVDGFCQRALLRELGASSAAWQHYDFMLQFLVHVHADVVSDSQGYAYPEGNRMGAAGVLLSLAVSAFHGQEKIRSGKEMDTDQDDMRKLRKRAASVLNSGAQKVPGCFLGDARFLLTHLDRVTNPIQDVLDQFECQWLCKRTKGCGQFVYFPASKFCYLGANYTGVVGAKGAVSGPAVCPEEPPACRDLPVSEFPAETAEGSQRAWPMGFTPTKVQCWPINVNWQPEYCSSSPLTSIENTLTAGQCQDLQRVQSSDETPAMLHVGWLSFTCFAYNQVTAAAQALGLRGAKDVAPRGLQDVPSCSEQPNFELAMTAWCGSQVEPFACFKGLTNVNPIWDCHQTTESLCTSGASLCAWPTGSLPGPQAPPEPVEPPPTIGDATRFVTWNLYVFTLAGRIYPVVDELLRMQPEIAAIPEMWSEKFAILDRLNQVSGNVWAFATGGATEQYNDADILYRSDKWEHVASDLVPFSAGRAINWAVLRRKSDGYTLIAAGTHPLCCVGDYVILEAVQFVTNVLHKVQQTHMYPIVLMGDLNTGYFQPSQKLLRQGNADGFGKHWTIPLTFTDAWAELHPGNPDPSTINDDPVRLDYVYFQKTPLSIGPSVAASQIWPRAAGSDHRAAVTHVDGSVFDQLIHIMQIHKFVAGSGTAALRHRNTRCFRACGVTWLSVSKAGKVHFLDDGIKPRLVLDLFCPMQVLADLKGVQLQGLSLMFGTEGMEFSSPEQAVGHCANLCLSVLACQAWQYSSADGCYMEDPYRATMPYPPVIRKGTPFARTAVAGQYIQHLCPGAVSRFRGDHRDPEVSKLTEETQLVTVDVADAVAPRVQSPGGDVEEADVSTVVPTAVSDVTTSEAALVSSVAQAAQAAPAAQAAQAAQAQATAEATKSQGAPASSIVQRPQAHLPGTGAAASDVSGLLSTLPPVSPSIPSLPAALPLVGTTMSPVVALPAAATLPPTATVPSTPSVPAAVAAKSGHSARFREGDLSEQGQISETASPPAERHEEWLFIMLGLLALMLVCACAHALRVYGHNKSSYSCFDQSESDDSLLDG</sequence>
<evidence type="ECO:0000256" key="2">
    <source>
        <dbReference type="ARBA" id="ARBA00023157"/>
    </source>
</evidence>
<evidence type="ECO:0000256" key="4">
    <source>
        <dbReference type="SAM" id="Phobius"/>
    </source>
</evidence>
<evidence type="ECO:0000313" key="6">
    <source>
        <dbReference type="EMBL" id="CAE7256813.1"/>
    </source>
</evidence>
<feature type="region of interest" description="Disordered" evidence="3">
    <location>
        <begin position="1522"/>
        <end position="1545"/>
    </location>
</feature>
<keyword evidence="4" id="KW-0472">Membrane</keyword>
<evidence type="ECO:0000313" key="7">
    <source>
        <dbReference type="Proteomes" id="UP000604046"/>
    </source>
</evidence>
<name>A0A812MEB3_9DINO</name>
<dbReference type="InterPro" id="IPR036691">
    <property type="entry name" value="Endo/exonu/phosph_ase_sf"/>
</dbReference>
<dbReference type="SUPFAM" id="SSF56219">
    <property type="entry name" value="DNase I-like"/>
    <property type="match status" value="1"/>
</dbReference>
<dbReference type="SUPFAM" id="SSF57414">
    <property type="entry name" value="Hairpin loop containing domain-like"/>
    <property type="match status" value="1"/>
</dbReference>
<keyword evidence="7" id="KW-1185">Reference proteome</keyword>
<feature type="domain" description="Apple" evidence="5">
    <location>
        <begin position="743"/>
        <end position="815"/>
    </location>
</feature>
<keyword evidence="2" id="KW-1015">Disulfide bond</keyword>
<reference evidence="6" key="1">
    <citation type="submission" date="2021-02" db="EMBL/GenBank/DDBJ databases">
        <authorList>
            <person name="Dougan E. K."/>
            <person name="Rhodes N."/>
            <person name="Thang M."/>
            <person name="Chan C."/>
        </authorList>
    </citation>
    <scope>NUCLEOTIDE SEQUENCE</scope>
</reference>
<organism evidence="6 7">
    <name type="scientific">Symbiodinium natans</name>
    <dbReference type="NCBI Taxonomy" id="878477"/>
    <lineage>
        <taxon>Eukaryota</taxon>
        <taxon>Sar</taxon>
        <taxon>Alveolata</taxon>
        <taxon>Dinophyceae</taxon>
        <taxon>Suessiales</taxon>
        <taxon>Symbiodiniaceae</taxon>
        <taxon>Symbiodinium</taxon>
    </lineage>
</organism>
<dbReference type="OrthoDB" id="418950at2759"/>
<feature type="compositionally biased region" description="Low complexity" evidence="3">
    <location>
        <begin position="38"/>
        <end position="49"/>
    </location>
</feature>
<dbReference type="SMART" id="SM00223">
    <property type="entry name" value="APPLE"/>
    <property type="match status" value="1"/>
</dbReference>
<evidence type="ECO:0000256" key="3">
    <source>
        <dbReference type="SAM" id="MobiDB-lite"/>
    </source>
</evidence>